<dbReference type="Proteomes" id="UP000001058">
    <property type="component" value="Unassembled WGS sequence"/>
</dbReference>
<dbReference type="OrthoDB" id="543726at2759"/>
<dbReference type="RefSeq" id="XP_002957851.1">
    <property type="nucleotide sequence ID" value="XM_002957805.1"/>
</dbReference>
<evidence type="ECO:0000313" key="2">
    <source>
        <dbReference type="Proteomes" id="UP000001058"/>
    </source>
</evidence>
<accession>D8UGQ4</accession>
<dbReference type="InParanoid" id="D8UGQ4"/>
<reference evidence="1 2" key="1">
    <citation type="journal article" date="2010" name="Science">
        <title>Genomic analysis of organismal complexity in the multicellular green alga Volvox carteri.</title>
        <authorList>
            <person name="Prochnik S.E."/>
            <person name="Umen J."/>
            <person name="Nedelcu A.M."/>
            <person name="Hallmann A."/>
            <person name="Miller S.M."/>
            <person name="Nishii I."/>
            <person name="Ferris P."/>
            <person name="Kuo A."/>
            <person name="Mitros T."/>
            <person name="Fritz-Laylin L.K."/>
            <person name="Hellsten U."/>
            <person name="Chapman J."/>
            <person name="Simakov O."/>
            <person name="Rensing S.A."/>
            <person name="Terry A."/>
            <person name="Pangilinan J."/>
            <person name="Kapitonov V."/>
            <person name="Jurka J."/>
            <person name="Salamov A."/>
            <person name="Shapiro H."/>
            <person name="Schmutz J."/>
            <person name="Grimwood J."/>
            <person name="Lindquist E."/>
            <person name="Lucas S."/>
            <person name="Grigoriev I.V."/>
            <person name="Schmitt R."/>
            <person name="Kirk D."/>
            <person name="Rokhsar D.S."/>
        </authorList>
    </citation>
    <scope>NUCLEOTIDE SEQUENCE [LARGE SCALE GENOMIC DNA]</scope>
    <source>
        <strain evidence="2">f. Nagariensis / Eve</strain>
    </source>
</reference>
<sequence length="111" mass="11657">MTVSDGRELDEACPSFYGYIALPDTDHDKDDLSNSGSAAAAATDCAKLPACLGFNANGWMKSSVAPLRTVTSICFYTKIPGATTMTTGDRVKSALARVSSRNGANLSVRCE</sequence>
<name>D8UGQ4_VOLCA</name>
<gene>
    <name evidence="1" type="ORF">VOLCADRAFT_98961</name>
</gene>
<dbReference type="AlphaFoldDB" id="D8UGQ4"/>
<protein>
    <submittedName>
        <fullName evidence="1">Uncharacterized protein</fullName>
    </submittedName>
</protein>
<proteinExistence type="predicted"/>
<evidence type="ECO:0000313" key="1">
    <source>
        <dbReference type="EMBL" id="EFJ41088.1"/>
    </source>
</evidence>
<dbReference type="EMBL" id="GL378401">
    <property type="protein sequence ID" value="EFJ41088.1"/>
    <property type="molecule type" value="Genomic_DNA"/>
</dbReference>
<dbReference type="KEGG" id="vcn:VOLCADRAFT_98961"/>
<keyword evidence="2" id="KW-1185">Reference proteome</keyword>
<dbReference type="GeneID" id="9622932"/>
<organism evidence="2">
    <name type="scientific">Volvox carteri f. nagariensis</name>
    <dbReference type="NCBI Taxonomy" id="3068"/>
    <lineage>
        <taxon>Eukaryota</taxon>
        <taxon>Viridiplantae</taxon>
        <taxon>Chlorophyta</taxon>
        <taxon>core chlorophytes</taxon>
        <taxon>Chlorophyceae</taxon>
        <taxon>CS clade</taxon>
        <taxon>Chlamydomonadales</taxon>
        <taxon>Volvocaceae</taxon>
        <taxon>Volvox</taxon>
    </lineage>
</organism>